<feature type="region of interest" description="Disordered" evidence="3">
    <location>
        <begin position="128"/>
        <end position="168"/>
    </location>
</feature>
<feature type="active site" description="Proton donor/acceptor" evidence="2">
    <location>
        <position position="284"/>
    </location>
</feature>
<dbReference type="GO" id="GO:0016787">
    <property type="term" value="F:hydrolase activity"/>
    <property type="evidence" value="ECO:0007669"/>
    <property type="project" value="UniProtKB-KW"/>
</dbReference>
<dbReference type="AlphaFoldDB" id="A0A1G6WYS7"/>
<gene>
    <name evidence="4" type="ORF">SAMN05216174_11625</name>
</gene>
<keyword evidence="1" id="KW-0378">Hydrolase</keyword>
<feature type="region of interest" description="Disordered" evidence="3">
    <location>
        <begin position="407"/>
        <end position="426"/>
    </location>
</feature>
<dbReference type="InterPro" id="IPR005754">
    <property type="entry name" value="Sortase"/>
</dbReference>
<feature type="compositionally biased region" description="Pro residues" evidence="3">
    <location>
        <begin position="42"/>
        <end position="89"/>
    </location>
</feature>
<accession>A0A1G6WYS7</accession>
<dbReference type="NCBIfam" id="NF033747">
    <property type="entry name" value="class_E_sortase"/>
    <property type="match status" value="1"/>
</dbReference>
<dbReference type="EMBL" id="FMZZ01000016">
    <property type="protein sequence ID" value="SDD71110.1"/>
    <property type="molecule type" value="Genomic_DNA"/>
</dbReference>
<dbReference type="InterPro" id="IPR053465">
    <property type="entry name" value="Sortase_Class_E"/>
</dbReference>
<feature type="active site" description="Acyl-thioester intermediate" evidence="2">
    <location>
        <position position="388"/>
    </location>
</feature>
<evidence type="ECO:0000256" key="3">
    <source>
        <dbReference type="SAM" id="MobiDB-lite"/>
    </source>
</evidence>
<dbReference type="CDD" id="cd05830">
    <property type="entry name" value="Sortase_E"/>
    <property type="match status" value="1"/>
</dbReference>
<organism evidence="4 5">
    <name type="scientific">Actinokineospora iranica</name>
    <dbReference type="NCBI Taxonomy" id="1271860"/>
    <lineage>
        <taxon>Bacteria</taxon>
        <taxon>Bacillati</taxon>
        <taxon>Actinomycetota</taxon>
        <taxon>Actinomycetes</taxon>
        <taxon>Pseudonocardiales</taxon>
        <taxon>Pseudonocardiaceae</taxon>
        <taxon>Actinokineospora</taxon>
    </lineage>
</organism>
<sequence>MLGDAAQIGLPRLDVPTERVRPAAQPPVERGQPLPPTERVQPVPPPGRVHPAPPTERVRPVPPPARGRQAPPPFPTRPRPFPAGAPRPMHPGEAPTEVMPPVPAVVEDPTELIPAVPAVVPAVDYPADDYADSYEDDYADQDDDQDDDQDYEDEPDDRAKPKPPRATVGSTVVQGVGELMVTLGVVVLLFVLYEVWVTDLVSAGKQRDVTSALDQQWQGPNERTQKFSFADGEGMAKLYIPALGEDYRFTIVEGTSNENLEVGPGHYKHSALPGEPGNFAVAGHRVGKGAPFNDLDLLQACDAIVVETQTGWFVYRMLPTEADARDWATRGADPLCSGVEPLTGPYAAAVGRQIVTPKDSEVVAPVPTNPGSTLPEAERRKLITLTTCHPKFSNKQRMILHGILVREQQKNPADPSAVPPELRETR</sequence>
<evidence type="ECO:0000313" key="5">
    <source>
        <dbReference type="Proteomes" id="UP000199501"/>
    </source>
</evidence>
<evidence type="ECO:0000256" key="1">
    <source>
        <dbReference type="ARBA" id="ARBA00022801"/>
    </source>
</evidence>
<feature type="compositionally biased region" description="Acidic residues" evidence="3">
    <location>
        <begin position="128"/>
        <end position="156"/>
    </location>
</feature>
<keyword evidence="5" id="KW-1185">Reference proteome</keyword>
<protein>
    <submittedName>
        <fullName evidence="4">LPXTG-site transpeptidase (Sortase) family protein</fullName>
    </submittedName>
</protein>
<dbReference type="InterPro" id="IPR042003">
    <property type="entry name" value="Sortase_E"/>
</dbReference>
<dbReference type="STRING" id="1271860.SAMN05216174_11625"/>
<feature type="region of interest" description="Disordered" evidence="3">
    <location>
        <begin position="1"/>
        <end position="100"/>
    </location>
</feature>
<reference evidence="5" key="1">
    <citation type="submission" date="2016-10" db="EMBL/GenBank/DDBJ databases">
        <authorList>
            <person name="Varghese N."/>
            <person name="Submissions S."/>
        </authorList>
    </citation>
    <scope>NUCLEOTIDE SEQUENCE [LARGE SCALE GENOMIC DNA]</scope>
    <source>
        <strain evidence="5">IBRC-M 10403</strain>
    </source>
</reference>
<proteinExistence type="predicted"/>
<name>A0A1G6WYS7_9PSEU</name>
<evidence type="ECO:0000313" key="4">
    <source>
        <dbReference type="EMBL" id="SDD71110.1"/>
    </source>
</evidence>
<dbReference type="Gene3D" id="2.40.260.10">
    <property type="entry name" value="Sortase"/>
    <property type="match status" value="1"/>
</dbReference>
<dbReference type="InterPro" id="IPR023365">
    <property type="entry name" value="Sortase_dom-sf"/>
</dbReference>
<dbReference type="Proteomes" id="UP000199501">
    <property type="component" value="Unassembled WGS sequence"/>
</dbReference>
<dbReference type="SUPFAM" id="SSF63817">
    <property type="entry name" value="Sortase"/>
    <property type="match status" value="1"/>
</dbReference>
<evidence type="ECO:0000256" key="2">
    <source>
        <dbReference type="PIRSR" id="PIRSR605754-1"/>
    </source>
</evidence>
<dbReference type="Pfam" id="PF04203">
    <property type="entry name" value="Sortase"/>
    <property type="match status" value="1"/>
</dbReference>